<dbReference type="Pfam" id="PF00481">
    <property type="entry name" value="PP2C"/>
    <property type="match status" value="1"/>
</dbReference>
<dbReference type="SMART" id="SM00331">
    <property type="entry name" value="PP2C_SIG"/>
    <property type="match status" value="1"/>
</dbReference>
<reference evidence="2" key="1">
    <citation type="submission" date="2020-06" db="EMBL/GenBank/DDBJ databases">
        <title>WGS assembly of Ceratodon purpureus strain R40.</title>
        <authorList>
            <person name="Carey S.B."/>
            <person name="Jenkins J."/>
            <person name="Shu S."/>
            <person name="Lovell J.T."/>
            <person name="Sreedasyam A."/>
            <person name="Maumus F."/>
            <person name="Tiley G.P."/>
            <person name="Fernandez-Pozo N."/>
            <person name="Barry K."/>
            <person name="Chen C."/>
            <person name="Wang M."/>
            <person name="Lipzen A."/>
            <person name="Daum C."/>
            <person name="Saski C.A."/>
            <person name="Payton A.C."/>
            <person name="Mcbreen J.C."/>
            <person name="Conrad R.E."/>
            <person name="Kollar L.M."/>
            <person name="Olsson S."/>
            <person name="Huttunen S."/>
            <person name="Landis J.B."/>
            <person name="Wickett N.J."/>
            <person name="Johnson M.G."/>
            <person name="Rensing S.A."/>
            <person name="Grimwood J."/>
            <person name="Schmutz J."/>
            <person name="Mcdaniel S.F."/>
        </authorList>
    </citation>
    <scope>NUCLEOTIDE SEQUENCE</scope>
    <source>
        <strain evidence="2">R40</strain>
    </source>
</reference>
<dbReference type="InterPro" id="IPR036457">
    <property type="entry name" value="PPM-type-like_dom_sf"/>
</dbReference>
<dbReference type="AlphaFoldDB" id="A0A8T0GPL2"/>
<evidence type="ECO:0000259" key="1">
    <source>
        <dbReference type="PROSITE" id="PS51746"/>
    </source>
</evidence>
<protein>
    <recommendedName>
        <fullName evidence="1">PPM-type phosphatase domain-containing protein</fullName>
    </recommendedName>
</protein>
<feature type="domain" description="PPM-type phosphatase" evidence="1">
    <location>
        <begin position="61"/>
        <end position="311"/>
    </location>
</feature>
<dbReference type="PROSITE" id="PS51746">
    <property type="entry name" value="PPM_2"/>
    <property type="match status" value="1"/>
</dbReference>
<gene>
    <name evidence="2" type="ORF">KC19_9G071300</name>
</gene>
<name>A0A8T0GPL2_CERPU</name>
<dbReference type="CDD" id="cd00143">
    <property type="entry name" value="PP2Cc"/>
    <property type="match status" value="1"/>
</dbReference>
<organism evidence="2 3">
    <name type="scientific">Ceratodon purpureus</name>
    <name type="common">Fire moss</name>
    <name type="synonym">Dicranum purpureum</name>
    <dbReference type="NCBI Taxonomy" id="3225"/>
    <lineage>
        <taxon>Eukaryota</taxon>
        <taxon>Viridiplantae</taxon>
        <taxon>Streptophyta</taxon>
        <taxon>Embryophyta</taxon>
        <taxon>Bryophyta</taxon>
        <taxon>Bryophytina</taxon>
        <taxon>Bryopsida</taxon>
        <taxon>Dicranidae</taxon>
        <taxon>Pseudoditrichales</taxon>
        <taxon>Ditrichaceae</taxon>
        <taxon>Ceratodon</taxon>
    </lineage>
</organism>
<dbReference type="InterPro" id="IPR015655">
    <property type="entry name" value="PP2C"/>
</dbReference>
<dbReference type="InterPro" id="IPR001932">
    <property type="entry name" value="PPM-type_phosphatase-like_dom"/>
</dbReference>
<dbReference type="SMART" id="SM00332">
    <property type="entry name" value="PP2Cc"/>
    <property type="match status" value="1"/>
</dbReference>
<sequence length="445" mass="48178">MSVTVHPAQPAMGLPQNGIVGDKLAQQMLPLNLISSELEFKEEDTPLLSYGQHMQYMKEEDFAVAKTDCERVPGDPSTAFAAFMILDGHNGPAAAIYSKENLLKDVMSCIPPDLTREEWLNFLPRAMVAGFVKTDKDWQQLGQTSGTTATLVIVDGWTVTVACVGDSRCVLDAQGIATALTIDHRLDGNDEEQERIKASGGEVARIRLAGGVEVGPLRVWPGGLCLSRSIGDMDVGDYIVAVPHVKQIKLAPAGGRLIIASDGVWDAVSTRRAARCCRGVQRPEIAAKYVVKEAIRSRGLRDDTTCLVVDLAPRGSEPFAPAMKKSSSFMKLLRCSSAKEAHIADDLNFMEQLFDENSHELAERLGPEASVHAGNRLFVCAMCHTSLEADSGISVHAGSFFSQIAAGKAWQGPFLCANCKTKQDAQQVAEKDGKPDLEKNVKQQN</sequence>
<keyword evidence="3" id="KW-1185">Reference proteome</keyword>
<proteinExistence type="predicted"/>
<dbReference type="EMBL" id="CM026430">
    <property type="protein sequence ID" value="KAG0561536.1"/>
    <property type="molecule type" value="Genomic_DNA"/>
</dbReference>
<dbReference type="FunFam" id="3.60.40.10:FF:000137">
    <property type="entry name" value="Calmodulin-binding protein phosphatase"/>
    <property type="match status" value="1"/>
</dbReference>
<evidence type="ECO:0000313" key="2">
    <source>
        <dbReference type="EMBL" id="KAG0561536.1"/>
    </source>
</evidence>
<dbReference type="Proteomes" id="UP000822688">
    <property type="component" value="Chromosome 9"/>
</dbReference>
<dbReference type="SUPFAM" id="SSF81606">
    <property type="entry name" value="PP2C-like"/>
    <property type="match status" value="1"/>
</dbReference>
<dbReference type="PANTHER" id="PTHR47992">
    <property type="entry name" value="PROTEIN PHOSPHATASE"/>
    <property type="match status" value="1"/>
</dbReference>
<dbReference type="GO" id="GO:0004722">
    <property type="term" value="F:protein serine/threonine phosphatase activity"/>
    <property type="evidence" value="ECO:0007669"/>
    <property type="project" value="InterPro"/>
</dbReference>
<dbReference type="Gene3D" id="3.60.40.10">
    <property type="entry name" value="PPM-type phosphatase domain"/>
    <property type="match status" value="1"/>
</dbReference>
<accession>A0A8T0GPL2</accession>
<comment type="caution">
    <text evidence="2">The sequence shown here is derived from an EMBL/GenBank/DDBJ whole genome shotgun (WGS) entry which is preliminary data.</text>
</comment>
<evidence type="ECO:0000313" key="3">
    <source>
        <dbReference type="Proteomes" id="UP000822688"/>
    </source>
</evidence>